<comment type="catalytic activity">
    <reaction evidence="7">
        <text>DNA(n) + a 2'-deoxyribonucleoside 5'-triphosphate = DNA(n+1) + diphosphate</text>
        <dbReference type="Rhea" id="RHEA:22508"/>
        <dbReference type="Rhea" id="RHEA-COMP:17339"/>
        <dbReference type="Rhea" id="RHEA-COMP:17340"/>
        <dbReference type="ChEBI" id="CHEBI:33019"/>
        <dbReference type="ChEBI" id="CHEBI:61560"/>
        <dbReference type="ChEBI" id="CHEBI:173112"/>
        <dbReference type="EC" id="2.7.7.7"/>
    </reaction>
</comment>
<protein>
    <recommendedName>
        <fullName evidence="2">DNA polymerase III subunit delta'</fullName>
        <ecNumber evidence="1">2.7.7.7</ecNumber>
    </recommendedName>
</protein>
<comment type="caution">
    <text evidence="9">The sequence shown here is derived from an EMBL/GenBank/DDBJ whole genome shotgun (WGS) entry which is preliminary data.</text>
</comment>
<evidence type="ECO:0000313" key="9">
    <source>
        <dbReference type="EMBL" id="MEK8088418.1"/>
    </source>
</evidence>
<dbReference type="Pfam" id="PF13177">
    <property type="entry name" value="DNA_pol3_delta2"/>
    <property type="match status" value="1"/>
</dbReference>
<sequence>MNLRQHGGVESIPGLEDPFALLLSAIRQQRLPQSLLLGGEAGLGKRLLAEALAARLLCEALDKDTLRPCGVCASCHLLASDSHPDFLLLEPLEAGKVINIEQVREASEFLQLRPQHAPRRVLLLAPAEAMPPAAANAFLKTLEEPGPHGNILLVSHALGRLLPTIRSRCSQIRLVPPDAGQLSAWLQAQSNLDARTAADLARYSLGRPLRSLEWIEQDILRLRREWLDAWLKLPRQSPAAALSLAAQWAREKALSNLLLTVHTVVIDILRLRLGASSPIINDDFGEPLSRLASRVAIHPLIDFETQWRQIHVARDRNLNLTLVLESLGLAWRDPALWSGAAFQQPEEM</sequence>
<dbReference type="GO" id="GO:0003887">
    <property type="term" value="F:DNA-directed DNA polymerase activity"/>
    <property type="evidence" value="ECO:0007669"/>
    <property type="project" value="UniProtKB-EC"/>
</dbReference>
<keyword evidence="6" id="KW-0239">DNA-directed DNA polymerase</keyword>
<dbReference type="InterPro" id="IPR027417">
    <property type="entry name" value="P-loop_NTPase"/>
</dbReference>
<dbReference type="InterPro" id="IPR015199">
    <property type="entry name" value="DNA_pol_III_delta_C"/>
</dbReference>
<accession>A0ABU9D4D3</accession>
<dbReference type="Gene3D" id="3.40.50.300">
    <property type="entry name" value="P-loop containing nucleotide triphosphate hydrolases"/>
    <property type="match status" value="1"/>
</dbReference>
<evidence type="ECO:0000256" key="1">
    <source>
        <dbReference type="ARBA" id="ARBA00012417"/>
    </source>
</evidence>
<keyword evidence="5" id="KW-0235">DNA replication</keyword>
<dbReference type="InterPro" id="IPR004622">
    <property type="entry name" value="DNA_pol_HolB"/>
</dbReference>
<keyword evidence="4 9" id="KW-0548">Nucleotidyltransferase</keyword>
<dbReference type="PANTHER" id="PTHR11669">
    <property type="entry name" value="REPLICATION FACTOR C / DNA POLYMERASE III GAMMA-TAU SUBUNIT"/>
    <property type="match status" value="1"/>
</dbReference>
<evidence type="ECO:0000256" key="5">
    <source>
        <dbReference type="ARBA" id="ARBA00022705"/>
    </source>
</evidence>
<name>A0ABU9D4D3_9PROT</name>
<dbReference type="NCBIfam" id="TIGR00678">
    <property type="entry name" value="holB"/>
    <property type="match status" value="1"/>
</dbReference>
<dbReference type="RefSeq" id="WP_341369481.1">
    <property type="nucleotide sequence ID" value="NZ_JBBPCO010000001.1"/>
</dbReference>
<dbReference type="Pfam" id="PF09115">
    <property type="entry name" value="DNApol3-delta_C"/>
    <property type="match status" value="1"/>
</dbReference>
<dbReference type="PANTHER" id="PTHR11669:SF8">
    <property type="entry name" value="DNA POLYMERASE III SUBUNIT DELTA"/>
    <property type="match status" value="1"/>
</dbReference>
<evidence type="ECO:0000313" key="10">
    <source>
        <dbReference type="Proteomes" id="UP001446205"/>
    </source>
</evidence>
<dbReference type="EC" id="2.7.7.7" evidence="1"/>
<reference evidence="9 10" key="1">
    <citation type="submission" date="2024-04" db="EMBL/GenBank/DDBJ databases">
        <authorList>
            <person name="Abashina T."/>
            <person name="Shaikin A."/>
        </authorList>
    </citation>
    <scope>NUCLEOTIDE SEQUENCE [LARGE SCALE GENOMIC DNA]</scope>
    <source>
        <strain evidence="9 10">AAFK</strain>
    </source>
</reference>
<organism evidence="9 10">
    <name type="scientific">Thermithiobacillus plumbiphilus</name>
    <dbReference type="NCBI Taxonomy" id="1729899"/>
    <lineage>
        <taxon>Bacteria</taxon>
        <taxon>Pseudomonadati</taxon>
        <taxon>Pseudomonadota</taxon>
        <taxon>Acidithiobacillia</taxon>
        <taxon>Acidithiobacillales</taxon>
        <taxon>Thermithiobacillaceae</taxon>
        <taxon>Thermithiobacillus</taxon>
    </lineage>
</organism>
<dbReference type="EMBL" id="JBBPCO010000001">
    <property type="protein sequence ID" value="MEK8088418.1"/>
    <property type="molecule type" value="Genomic_DNA"/>
</dbReference>
<keyword evidence="10" id="KW-1185">Reference proteome</keyword>
<dbReference type="Proteomes" id="UP001446205">
    <property type="component" value="Unassembled WGS sequence"/>
</dbReference>
<gene>
    <name evidence="9" type="primary">holB</name>
    <name evidence="9" type="ORF">WOB96_01445</name>
</gene>
<evidence type="ECO:0000256" key="3">
    <source>
        <dbReference type="ARBA" id="ARBA00022679"/>
    </source>
</evidence>
<dbReference type="SUPFAM" id="SSF52540">
    <property type="entry name" value="P-loop containing nucleoside triphosphate hydrolases"/>
    <property type="match status" value="1"/>
</dbReference>
<feature type="domain" description="DNA polymerase III delta subunit C-terminal" evidence="8">
    <location>
        <begin position="223"/>
        <end position="331"/>
    </location>
</feature>
<evidence type="ECO:0000256" key="4">
    <source>
        <dbReference type="ARBA" id="ARBA00022695"/>
    </source>
</evidence>
<evidence type="ECO:0000256" key="6">
    <source>
        <dbReference type="ARBA" id="ARBA00022932"/>
    </source>
</evidence>
<evidence type="ECO:0000259" key="8">
    <source>
        <dbReference type="Pfam" id="PF09115"/>
    </source>
</evidence>
<keyword evidence="3 9" id="KW-0808">Transferase</keyword>
<evidence type="ECO:0000256" key="7">
    <source>
        <dbReference type="ARBA" id="ARBA00049244"/>
    </source>
</evidence>
<evidence type="ECO:0000256" key="2">
    <source>
        <dbReference type="ARBA" id="ARBA00014363"/>
    </source>
</evidence>
<dbReference type="InterPro" id="IPR050238">
    <property type="entry name" value="DNA_Rep/Repair_Clamp_Loader"/>
</dbReference>
<proteinExistence type="predicted"/>